<accession>A0A9P6GXZ7</accession>
<dbReference type="InterPro" id="IPR050951">
    <property type="entry name" value="Retrovirus_Pol_polyprotein"/>
</dbReference>
<evidence type="ECO:0000313" key="2">
    <source>
        <dbReference type="EMBL" id="KAF9762487.1"/>
    </source>
</evidence>
<organism evidence="2 3">
    <name type="scientific">Nosema granulosis</name>
    <dbReference type="NCBI Taxonomy" id="83296"/>
    <lineage>
        <taxon>Eukaryota</taxon>
        <taxon>Fungi</taxon>
        <taxon>Fungi incertae sedis</taxon>
        <taxon>Microsporidia</taxon>
        <taxon>Nosematidae</taxon>
        <taxon>Nosema</taxon>
    </lineage>
</organism>
<evidence type="ECO:0000313" key="3">
    <source>
        <dbReference type="Proteomes" id="UP000740883"/>
    </source>
</evidence>
<dbReference type="InterPro" id="IPR001584">
    <property type="entry name" value="Integrase_cat-core"/>
</dbReference>
<sequence length="194" mass="22561">MEFSFTRSPQNSGIVERANQTLWNKVRKICHFGRSNWEKAVSLATYAVNISFNRAIGTFPFLIRHGRTPELETDKMLGFTPTEVDLNKLYDRRQINLEKYKNSITKGCIETPTTFKVGYNVLVFKKKLSNKLLSCWTPGYKFFRKIPPDAYVVRSGNTTLRGNKSHLKLDKVQPSGRCRTRCYNVYVLIYHCYN</sequence>
<dbReference type="OrthoDB" id="2194985at2759"/>
<dbReference type="EMBL" id="SBJO01000161">
    <property type="protein sequence ID" value="KAF9762487.1"/>
    <property type="molecule type" value="Genomic_DNA"/>
</dbReference>
<gene>
    <name evidence="2" type="primary">Tf2-11_8</name>
    <name evidence="2" type="ORF">NGRA_1972</name>
</gene>
<dbReference type="PANTHER" id="PTHR37984:SF5">
    <property type="entry name" value="PROTEIN NYNRIN-LIKE"/>
    <property type="match status" value="1"/>
</dbReference>
<reference evidence="2 3" key="1">
    <citation type="journal article" date="2020" name="Genome Biol. Evol.">
        <title>Comparative genomics of strictly vertically transmitted, feminizing microsporidia endosymbionts of amphipod crustaceans.</title>
        <authorList>
            <person name="Cormier A."/>
            <person name="Chebbi M.A."/>
            <person name="Giraud I."/>
            <person name="Wattier R."/>
            <person name="Teixeira M."/>
            <person name="Gilbert C."/>
            <person name="Rigaud T."/>
            <person name="Cordaux R."/>
        </authorList>
    </citation>
    <scope>NUCLEOTIDE SEQUENCE [LARGE SCALE GENOMIC DNA]</scope>
    <source>
        <strain evidence="2 3">Ou3-Ou53</strain>
    </source>
</reference>
<dbReference type="InterPro" id="IPR012337">
    <property type="entry name" value="RNaseH-like_sf"/>
</dbReference>
<protein>
    <submittedName>
        <fullName evidence="2">Transposon Tf2-11 polyprotein</fullName>
    </submittedName>
</protein>
<dbReference type="Proteomes" id="UP000740883">
    <property type="component" value="Unassembled WGS sequence"/>
</dbReference>
<dbReference type="AlphaFoldDB" id="A0A9P6GXZ7"/>
<comment type="caution">
    <text evidence="2">The sequence shown here is derived from an EMBL/GenBank/DDBJ whole genome shotgun (WGS) entry which is preliminary data.</text>
</comment>
<dbReference type="PROSITE" id="PS50994">
    <property type="entry name" value="INTEGRASE"/>
    <property type="match status" value="1"/>
</dbReference>
<dbReference type="GO" id="GO:0005634">
    <property type="term" value="C:nucleus"/>
    <property type="evidence" value="ECO:0007669"/>
    <property type="project" value="UniProtKB-ARBA"/>
</dbReference>
<name>A0A9P6GXZ7_9MICR</name>
<dbReference type="GO" id="GO:0003676">
    <property type="term" value="F:nucleic acid binding"/>
    <property type="evidence" value="ECO:0007669"/>
    <property type="project" value="InterPro"/>
</dbReference>
<keyword evidence="3" id="KW-1185">Reference proteome</keyword>
<dbReference type="GO" id="GO:0015074">
    <property type="term" value="P:DNA integration"/>
    <property type="evidence" value="ECO:0007669"/>
    <property type="project" value="InterPro"/>
</dbReference>
<dbReference type="Gene3D" id="3.30.420.10">
    <property type="entry name" value="Ribonuclease H-like superfamily/Ribonuclease H"/>
    <property type="match status" value="1"/>
</dbReference>
<dbReference type="PANTHER" id="PTHR37984">
    <property type="entry name" value="PROTEIN CBG26694"/>
    <property type="match status" value="1"/>
</dbReference>
<dbReference type="SUPFAM" id="SSF53098">
    <property type="entry name" value="Ribonuclease H-like"/>
    <property type="match status" value="1"/>
</dbReference>
<proteinExistence type="predicted"/>
<evidence type="ECO:0000259" key="1">
    <source>
        <dbReference type="PROSITE" id="PS50994"/>
    </source>
</evidence>
<feature type="domain" description="Integrase catalytic" evidence="1">
    <location>
        <begin position="1"/>
        <end position="68"/>
    </location>
</feature>
<dbReference type="InterPro" id="IPR036397">
    <property type="entry name" value="RNaseH_sf"/>
</dbReference>